<reference evidence="9" key="1">
    <citation type="submission" date="2022-03" db="EMBL/GenBank/DDBJ databases">
        <authorList>
            <person name="Sayadi A."/>
        </authorList>
    </citation>
    <scope>NUCLEOTIDE SEQUENCE</scope>
</reference>
<dbReference type="PANTHER" id="PTHR22930">
    <property type="match status" value="1"/>
</dbReference>
<dbReference type="InterPro" id="IPR027806">
    <property type="entry name" value="HARBI1_dom"/>
</dbReference>
<dbReference type="OrthoDB" id="6723255at2759"/>
<protein>
    <recommendedName>
        <fullName evidence="8">DDE Tnp4 domain-containing protein</fullName>
    </recommendedName>
</protein>
<feature type="non-terminal residue" evidence="9">
    <location>
        <position position="1"/>
    </location>
</feature>
<organism evidence="9 10">
    <name type="scientific">Acanthoscelides obtectus</name>
    <name type="common">Bean weevil</name>
    <name type="synonym">Bruchus obtectus</name>
    <dbReference type="NCBI Taxonomy" id="200917"/>
    <lineage>
        <taxon>Eukaryota</taxon>
        <taxon>Metazoa</taxon>
        <taxon>Ecdysozoa</taxon>
        <taxon>Arthropoda</taxon>
        <taxon>Hexapoda</taxon>
        <taxon>Insecta</taxon>
        <taxon>Pterygota</taxon>
        <taxon>Neoptera</taxon>
        <taxon>Endopterygota</taxon>
        <taxon>Coleoptera</taxon>
        <taxon>Polyphaga</taxon>
        <taxon>Cucujiformia</taxon>
        <taxon>Chrysomeloidea</taxon>
        <taxon>Chrysomelidae</taxon>
        <taxon>Bruchinae</taxon>
        <taxon>Bruchini</taxon>
        <taxon>Acanthoscelides</taxon>
    </lineage>
</organism>
<evidence type="ECO:0000256" key="2">
    <source>
        <dbReference type="ARBA" id="ARBA00004123"/>
    </source>
</evidence>
<evidence type="ECO:0000256" key="4">
    <source>
        <dbReference type="ARBA" id="ARBA00022722"/>
    </source>
</evidence>
<evidence type="ECO:0000256" key="3">
    <source>
        <dbReference type="ARBA" id="ARBA00006958"/>
    </source>
</evidence>
<evidence type="ECO:0000259" key="8">
    <source>
        <dbReference type="Pfam" id="PF13359"/>
    </source>
</evidence>
<evidence type="ECO:0000256" key="6">
    <source>
        <dbReference type="ARBA" id="ARBA00022801"/>
    </source>
</evidence>
<sequence>KVISQTKRNVVLIPDFHTVALSQCLLTRAANSYRKMHSKISIRNIERQGSVKGHEAAFSSPQIIFYFLFKGVCVKIVHDLIENCDPKPFKGILKPNRHGDEVINRKEKPTLNVQATCDAREMFTSVDVSWPGSVHDSRIWRNPQTRSQLINKANLVLLGDYGYGIGPCLMTPFRNPTPRAEINYNKLLKQERVIIECCFGQLKGRFPMLQDVCRVKLENVPNIIIACIVLHNVAKILGDPDFDLVEQDPDEDEGNHENGELPLRQLEEMGSLKYRELSCFCRRGFCSCMCPKTYYPPKETIEQSNPATLEDITNLIVQSRKSTYNAVYSSDSESSDD</sequence>
<comment type="caution">
    <text evidence="9">The sequence shown here is derived from an EMBL/GenBank/DDBJ whole genome shotgun (WGS) entry which is preliminary data.</text>
</comment>
<gene>
    <name evidence="9" type="ORF">ACAOBT_LOCUS2289</name>
</gene>
<dbReference type="GO" id="GO:0016787">
    <property type="term" value="F:hydrolase activity"/>
    <property type="evidence" value="ECO:0007669"/>
    <property type="project" value="UniProtKB-KW"/>
</dbReference>
<keyword evidence="7" id="KW-0539">Nucleus</keyword>
<evidence type="ECO:0000256" key="1">
    <source>
        <dbReference type="ARBA" id="ARBA00001968"/>
    </source>
</evidence>
<keyword evidence="5" id="KW-0479">Metal-binding</keyword>
<dbReference type="GO" id="GO:0046872">
    <property type="term" value="F:metal ion binding"/>
    <property type="evidence" value="ECO:0007669"/>
    <property type="project" value="UniProtKB-KW"/>
</dbReference>
<dbReference type="PANTHER" id="PTHR22930:SF250">
    <property type="entry name" value="NUCLEASE HARBI1-LIKE PROTEIN"/>
    <property type="match status" value="1"/>
</dbReference>
<keyword evidence="4" id="KW-0540">Nuclease</keyword>
<comment type="subcellular location">
    <subcellularLocation>
        <location evidence="2">Nucleus</location>
    </subcellularLocation>
</comment>
<name>A0A9P0JUX4_ACAOB</name>
<evidence type="ECO:0000313" key="10">
    <source>
        <dbReference type="Proteomes" id="UP001152888"/>
    </source>
</evidence>
<dbReference type="Proteomes" id="UP001152888">
    <property type="component" value="Unassembled WGS sequence"/>
</dbReference>
<comment type="cofactor">
    <cofactor evidence="1">
        <name>a divalent metal cation</name>
        <dbReference type="ChEBI" id="CHEBI:60240"/>
    </cofactor>
</comment>
<accession>A0A9P0JUX4</accession>
<comment type="similarity">
    <text evidence="3">Belongs to the HARBI1 family.</text>
</comment>
<dbReference type="InterPro" id="IPR045249">
    <property type="entry name" value="HARBI1-like"/>
</dbReference>
<dbReference type="AlphaFoldDB" id="A0A9P0JUX4"/>
<evidence type="ECO:0000256" key="7">
    <source>
        <dbReference type="ARBA" id="ARBA00023242"/>
    </source>
</evidence>
<evidence type="ECO:0000313" key="9">
    <source>
        <dbReference type="EMBL" id="CAH1957785.1"/>
    </source>
</evidence>
<dbReference type="GO" id="GO:0004518">
    <property type="term" value="F:nuclease activity"/>
    <property type="evidence" value="ECO:0007669"/>
    <property type="project" value="UniProtKB-KW"/>
</dbReference>
<keyword evidence="10" id="KW-1185">Reference proteome</keyword>
<dbReference type="EMBL" id="CAKOFQ010006674">
    <property type="protein sequence ID" value="CAH1957785.1"/>
    <property type="molecule type" value="Genomic_DNA"/>
</dbReference>
<evidence type="ECO:0000256" key="5">
    <source>
        <dbReference type="ARBA" id="ARBA00022723"/>
    </source>
</evidence>
<feature type="domain" description="DDE Tnp4" evidence="8">
    <location>
        <begin position="98"/>
        <end position="232"/>
    </location>
</feature>
<dbReference type="GO" id="GO:0005634">
    <property type="term" value="C:nucleus"/>
    <property type="evidence" value="ECO:0007669"/>
    <property type="project" value="UniProtKB-SubCell"/>
</dbReference>
<keyword evidence="6" id="KW-0378">Hydrolase</keyword>
<dbReference type="Pfam" id="PF13359">
    <property type="entry name" value="DDE_Tnp_4"/>
    <property type="match status" value="1"/>
</dbReference>
<proteinExistence type="inferred from homology"/>